<comment type="cofactor">
    <cofactor evidence="1">
        <name>Fe(2+)</name>
        <dbReference type="ChEBI" id="CHEBI:29033"/>
    </cofactor>
</comment>
<evidence type="ECO:0000256" key="11">
    <source>
        <dbReference type="PROSITE-ProRule" id="PRU00509"/>
    </source>
</evidence>
<dbReference type="Gene3D" id="2.60.120.650">
    <property type="entry name" value="Cupin"/>
    <property type="match status" value="1"/>
</dbReference>
<dbReference type="SMART" id="SM00558">
    <property type="entry name" value="JmjC"/>
    <property type="match status" value="1"/>
</dbReference>
<feature type="region of interest" description="Disordered" evidence="12">
    <location>
        <begin position="26"/>
        <end position="47"/>
    </location>
</feature>
<dbReference type="PANTHER" id="PTHR12549:SF38">
    <property type="entry name" value="JMJC DOMAIN-CONTAINING HISTONE DEMETHYLASE 2, ISOFORM A"/>
    <property type="match status" value="1"/>
</dbReference>
<keyword evidence="3" id="KW-0479">Metal-binding</keyword>
<evidence type="ECO:0000256" key="1">
    <source>
        <dbReference type="ARBA" id="ARBA00001954"/>
    </source>
</evidence>
<name>T1J0U0_STRMM</name>
<reference evidence="15" key="2">
    <citation type="submission" date="2015-02" db="UniProtKB">
        <authorList>
            <consortium name="EnsemblMetazoa"/>
        </authorList>
    </citation>
    <scope>IDENTIFICATION</scope>
</reference>
<keyword evidence="8" id="KW-0539">Nucleus</keyword>
<dbReference type="GO" id="GO:0003712">
    <property type="term" value="F:transcription coregulator activity"/>
    <property type="evidence" value="ECO:0007669"/>
    <property type="project" value="TreeGrafter"/>
</dbReference>
<keyword evidence="16" id="KW-1185">Reference proteome</keyword>
<dbReference type="Proteomes" id="UP000014500">
    <property type="component" value="Unassembled WGS sequence"/>
</dbReference>
<evidence type="ECO:0000256" key="8">
    <source>
        <dbReference type="ARBA" id="ARBA00023242"/>
    </source>
</evidence>
<dbReference type="AlphaFoldDB" id="T1J0U0"/>
<evidence type="ECO:0000256" key="9">
    <source>
        <dbReference type="ARBA" id="ARBA00038951"/>
    </source>
</evidence>
<dbReference type="FunFam" id="2.60.120.650:FF:000004">
    <property type="entry name" value="Putative lysine-specific demethylase 3B"/>
    <property type="match status" value="1"/>
</dbReference>
<dbReference type="Pfam" id="PF02373">
    <property type="entry name" value="JmjC"/>
    <property type="match status" value="1"/>
</dbReference>
<feature type="domain" description="JmjC" evidence="14">
    <location>
        <begin position="851"/>
        <end position="1056"/>
    </location>
</feature>
<dbReference type="eggNOG" id="KOG1633">
    <property type="taxonomic scope" value="Eukaryota"/>
</dbReference>
<keyword evidence="7" id="KW-0408">Iron</keyword>
<dbReference type="GO" id="GO:0006357">
    <property type="term" value="P:regulation of transcription by RNA polymerase II"/>
    <property type="evidence" value="ECO:0007669"/>
    <property type="project" value="TreeGrafter"/>
</dbReference>
<evidence type="ECO:0000259" key="14">
    <source>
        <dbReference type="PROSITE" id="PS51184"/>
    </source>
</evidence>
<dbReference type="PROSITE" id="PS51058">
    <property type="entry name" value="ZF_CXXC"/>
    <property type="match status" value="1"/>
</dbReference>
<evidence type="ECO:0000256" key="7">
    <source>
        <dbReference type="ARBA" id="ARBA00023004"/>
    </source>
</evidence>
<evidence type="ECO:0000256" key="10">
    <source>
        <dbReference type="ARBA" id="ARBA00047648"/>
    </source>
</evidence>
<dbReference type="GO" id="GO:0140683">
    <property type="term" value="F:histone H3K9me/H3K9me2 demethylase activity"/>
    <property type="evidence" value="ECO:0007669"/>
    <property type="project" value="UniProtKB-EC"/>
</dbReference>
<dbReference type="InterPro" id="IPR002857">
    <property type="entry name" value="Znf_CXXC"/>
</dbReference>
<evidence type="ECO:0000256" key="2">
    <source>
        <dbReference type="ARBA" id="ARBA00004123"/>
    </source>
</evidence>
<dbReference type="PROSITE" id="PS51184">
    <property type="entry name" value="JMJC"/>
    <property type="match status" value="1"/>
</dbReference>
<dbReference type="EC" id="1.14.11.65" evidence="9"/>
<dbReference type="Pfam" id="PF02008">
    <property type="entry name" value="zf-CXXC"/>
    <property type="match status" value="1"/>
</dbReference>
<feature type="compositionally biased region" description="Basic and acidic residues" evidence="12">
    <location>
        <begin position="26"/>
        <end position="41"/>
    </location>
</feature>
<dbReference type="GO" id="GO:0000785">
    <property type="term" value="C:chromatin"/>
    <property type="evidence" value="ECO:0007669"/>
    <property type="project" value="TreeGrafter"/>
</dbReference>
<keyword evidence="6" id="KW-0560">Oxidoreductase</keyword>
<evidence type="ECO:0000313" key="16">
    <source>
        <dbReference type="Proteomes" id="UP000014500"/>
    </source>
</evidence>
<evidence type="ECO:0000256" key="5">
    <source>
        <dbReference type="ARBA" id="ARBA00022833"/>
    </source>
</evidence>
<dbReference type="GO" id="GO:0031490">
    <property type="term" value="F:chromatin DNA binding"/>
    <property type="evidence" value="ECO:0007669"/>
    <property type="project" value="TreeGrafter"/>
</dbReference>
<keyword evidence="4 11" id="KW-0863">Zinc-finger</keyword>
<sequence length="1092" mass="125436">MEPLSRLRKIMDTIEFNRLLAEKKESKAHTYSDKGRTDHIGKSGNPQESVIQEVGNERCTSDVKNARKNVFDCLKENEKIPKRRGRPRKVVIQEVENINSDMDKKENTVCLKELGNKQFPNKLPDKDQLSNKLRRKLGRPLKKAKRKLDKNINLRSKLPKRLGQLSKWRDRNRNVEIKQENNSVRVARKLVKTAKNNKTEGEEAVYSKNIKSIIAKSSKLKDVNQRVAKHNKPEGKEHRHLLKTAKHLPQKLKPRDTNTSVLRTSRSAMTSNSPISPNLKLVQKRKNRENEGKCKKSKSLKNIDDDQDMTIKKMRCNQCENCLRPNCGTCLFCVDMRQFGGPQILKQCCINRKCLFREYQTKGTCLKLKPPSITLTPKLQKFSKSKKPFVQDRPCWKLPQNLHLCRQCASDYSYNPKDAILCRFYSFRRLKFEDDVLTPVGFVEAGAATQDDLSLLNPNPKEPANLDLNTSKYILNYVANEFCGLVAEEQHIRIRFTEKDIVLKRAIQGVREMCDVCDTTIFNFHFSCDTCGFVVCIDCYDGDEALWMGCQLNSNRRVNERHVKEKLMLTQTIPGDILWELNSLTHKICDKNGIRMSCSCVSKENNACGNKSSDVCKKMMDQLNERYETELNKSTNTDENELPENTRTGERNESDRKPFRALTAIINCVIDQLFSATAFDYKSHISNKYLDPLKEGKHYSIIFTSTVSRPLYPGIPHSWLCEGKLLWLHEPQNSKNVPLFQEIWKRGQPILVSNVHEHLDDNLWHPQAFSRDFGELKNDLIDCLSGTVLRDEPMKNFWEGFQDPEKRLKDTEGRHFLLKLKDWPPGDDFSEILPTRFQDLMKALPLPDYTHREGKLNLTARLPNYFVPPDLGPKLYIAYGSTQYPSQGTTNLHLDMSDAVNVMVYAGVLKDENEEAHIEEAYQAVVEAGCDLLARKRVQEKGVQLGAIWHIFKADDAPKIRTFLNSLAIEKGDKPEAKSDPIHDQKWYLDSQLRERLNTEYDVDGYAIAQCVGDAVFIPAGAPHQVRNLHSCIKVAEDFVTPENIGHCLKLTQEFRHLSNNHTNHEDKLQVKNIAYHAVKDSLSVIMASQTK</sequence>
<dbReference type="eggNOG" id="KOG1356">
    <property type="taxonomic scope" value="Eukaryota"/>
</dbReference>
<dbReference type="InterPro" id="IPR045109">
    <property type="entry name" value="LSDs-like"/>
</dbReference>
<comment type="catalytic activity">
    <reaction evidence="10">
        <text>N(6),N(6)-dimethyl-L-lysyl(9)-[histone H3] + 2 2-oxoglutarate + 2 O2 = L-lysyl(9)-[histone H3] + 2 formaldehyde + 2 succinate + 2 CO2</text>
        <dbReference type="Rhea" id="RHEA:60188"/>
        <dbReference type="Rhea" id="RHEA-COMP:15541"/>
        <dbReference type="Rhea" id="RHEA-COMP:15546"/>
        <dbReference type="ChEBI" id="CHEBI:15379"/>
        <dbReference type="ChEBI" id="CHEBI:16526"/>
        <dbReference type="ChEBI" id="CHEBI:16810"/>
        <dbReference type="ChEBI" id="CHEBI:16842"/>
        <dbReference type="ChEBI" id="CHEBI:29969"/>
        <dbReference type="ChEBI" id="CHEBI:30031"/>
        <dbReference type="ChEBI" id="CHEBI:61976"/>
        <dbReference type="EC" id="1.14.11.65"/>
    </reaction>
</comment>
<comment type="subcellular location">
    <subcellularLocation>
        <location evidence="2">Nucleus</location>
    </subcellularLocation>
</comment>
<evidence type="ECO:0000259" key="13">
    <source>
        <dbReference type="PROSITE" id="PS51058"/>
    </source>
</evidence>
<evidence type="ECO:0000256" key="4">
    <source>
        <dbReference type="ARBA" id="ARBA00022771"/>
    </source>
</evidence>
<reference evidence="16" key="1">
    <citation type="submission" date="2011-05" db="EMBL/GenBank/DDBJ databases">
        <authorList>
            <person name="Richards S.R."/>
            <person name="Qu J."/>
            <person name="Jiang H."/>
            <person name="Jhangiani S.N."/>
            <person name="Agravi P."/>
            <person name="Goodspeed R."/>
            <person name="Gross S."/>
            <person name="Mandapat C."/>
            <person name="Jackson L."/>
            <person name="Mathew T."/>
            <person name="Pu L."/>
            <person name="Thornton R."/>
            <person name="Saada N."/>
            <person name="Wilczek-Boney K.B."/>
            <person name="Lee S."/>
            <person name="Kovar C."/>
            <person name="Wu Y."/>
            <person name="Scherer S.E."/>
            <person name="Worley K.C."/>
            <person name="Muzny D.M."/>
            <person name="Gibbs R."/>
        </authorList>
    </citation>
    <scope>NUCLEOTIDE SEQUENCE</scope>
    <source>
        <strain evidence="16">Brora</strain>
    </source>
</reference>
<dbReference type="InterPro" id="IPR003347">
    <property type="entry name" value="JmjC_dom"/>
</dbReference>
<dbReference type="SUPFAM" id="SSF51197">
    <property type="entry name" value="Clavaminate synthase-like"/>
    <property type="match status" value="1"/>
</dbReference>
<dbReference type="PANTHER" id="PTHR12549">
    <property type="entry name" value="JMJC DOMAIN-CONTAINING HISTONE DEMETHYLATION PROTEIN"/>
    <property type="match status" value="1"/>
</dbReference>
<dbReference type="EMBL" id="AFFK01020674">
    <property type="status" value="NOT_ANNOTATED_CDS"/>
    <property type="molecule type" value="Genomic_DNA"/>
</dbReference>
<proteinExistence type="predicted"/>
<evidence type="ECO:0000256" key="12">
    <source>
        <dbReference type="SAM" id="MobiDB-lite"/>
    </source>
</evidence>
<dbReference type="HOGENOM" id="CLU_284466_0_0_1"/>
<organism evidence="15 16">
    <name type="scientific">Strigamia maritima</name>
    <name type="common">European centipede</name>
    <name type="synonym">Geophilus maritimus</name>
    <dbReference type="NCBI Taxonomy" id="126957"/>
    <lineage>
        <taxon>Eukaryota</taxon>
        <taxon>Metazoa</taxon>
        <taxon>Ecdysozoa</taxon>
        <taxon>Arthropoda</taxon>
        <taxon>Myriapoda</taxon>
        <taxon>Chilopoda</taxon>
        <taxon>Pleurostigmophora</taxon>
        <taxon>Geophilomorpha</taxon>
        <taxon>Linotaeniidae</taxon>
        <taxon>Strigamia</taxon>
    </lineage>
</organism>
<dbReference type="GO" id="GO:0008270">
    <property type="term" value="F:zinc ion binding"/>
    <property type="evidence" value="ECO:0007669"/>
    <property type="project" value="UniProtKB-KW"/>
</dbReference>
<dbReference type="PhylomeDB" id="T1J0U0"/>
<evidence type="ECO:0000313" key="15">
    <source>
        <dbReference type="EnsemblMetazoa" id="SMAR007148-PA"/>
    </source>
</evidence>
<dbReference type="GO" id="GO:0000118">
    <property type="term" value="C:histone deacetylase complex"/>
    <property type="evidence" value="ECO:0007669"/>
    <property type="project" value="TreeGrafter"/>
</dbReference>
<feature type="domain" description="CXXC-type" evidence="13">
    <location>
        <begin position="309"/>
        <end position="355"/>
    </location>
</feature>
<feature type="region of interest" description="Disordered" evidence="12">
    <location>
        <begin position="629"/>
        <end position="654"/>
    </location>
</feature>
<evidence type="ECO:0000256" key="6">
    <source>
        <dbReference type="ARBA" id="ARBA00023002"/>
    </source>
</evidence>
<protein>
    <recommendedName>
        <fullName evidence="9">[histone H3]-dimethyl-L-lysine(9) demethylase</fullName>
        <ecNumber evidence="9">1.14.11.65</ecNumber>
    </recommendedName>
</protein>
<evidence type="ECO:0000256" key="3">
    <source>
        <dbReference type="ARBA" id="ARBA00022723"/>
    </source>
</evidence>
<dbReference type="EnsemblMetazoa" id="SMAR007148-RA">
    <property type="protein sequence ID" value="SMAR007148-PA"/>
    <property type="gene ID" value="SMAR007148"/>
</dbReference>
<dbReference type="STRING" id="126957.T1J0U0"/>
<accession>T1J0U0</accession>
<keyword evidence="5" id="KW-0862">Zinc</keyword>